<keyword evidence="3" id="KW-1185">Reference proteome</keyword>
<protein>
    <submittedName>
        <fullName evidence="2">Uncharacterized protein</fullName>
    </submittedName>
</protein>
<feature type="region of interest" description="Disordered" evidence="1">
    <location>
        <begin position="42"/>
        <end position="64"/>
    </location>
</feature>
<feature type="compositionally biased region" description="Acidic residues" evidence="1">
    <location>
        <begin position="625"/>
        <end position="635"/>
    </location>
</feature>
<gene>
    <name evidence="2" type="ORF">HYH03_014629</name>
</gene>
<feature type="compositionally biased region" description="Acidic residues" evidence="1">
    <location>
        <begin position="642"/>
        <end position="652"/>
    </location>
</feature>
<dbReference type="AlphaFoldDB" id="A0A836BRZ5"/>
<feature type="region of interest" description="Disordered" evidence="1">
    <location>
        <begin position="565"/>
        <end position="662"/>
    </location>
</feature>
<accession>A0A836BRZ5</accession>
<feature type="compositionally biased region" description="Basic residues" evidence="1">
    <location>
        <begin position="594"/>
        <end position="606"/>
    </location>
</feature>
<sequence length="662" mass="70749">MHADLGPGDLRLWLDTALQFLEAQRSAQRLARIARPAADTVAADQAATSQPSLPNAGGASDAKADAATRTRRLLLGTQAVVPAAARIFVETEVGAAAADSTARATSTISAAAAPTKVAAVSGSSAVGAATANTPDPASAAASAVTPAASGSTSPSSSPTLPVNADSAVNVSAAGSVTANATDYYRSLPSDRIGAASGLPLVRRVLLAQFLVAWFTSLDQKLPADADTQTALRRLFEQLYDIHVESVVDRSVLAYFHISKAGGTSWSKAASLNGCEAPKSRGRRFPPFDDSCRWLNRSALASMGYAKKRCFKTPWARYGWKTRRSGIISCQQRFDAITKYGYSYFTNEYTLVNGLQDMYDAHPCPQFVNAINIREPTARLLSNIKFMLPFLRESLYNKRLPPNGPEVPPTFEDGFCNAPGALWEALTPPITDNYNIRTLLGETGFHTPLGGIGPAHEQVAKQQLVQFDLVMDLNGGHQAAEAVMRSGLGWQTTLAEVTALNGSALVANRGFDVKACGVGNISSILERQGPDLRWYRFGRTLARLDTLLFAVARALGREPWPSDAAERGLVRGESDQEQGCGLVGLGRRPSDGPWMRKRKRNKGKKGPAAKEGAAENKQVEAGVEGVEVEEEEEEVEGGSGGEDYSDDDYEDETGGTYRRVHAA</sequence>
<proteinExistence type="predicted"/>
<evidence type="ECO:0000256" key="1">
    <source>
        <dbReference type="SAM" id="MobiDB-lite"/>
    </source>
</evidence>
<reference evidence="2" key="1">
    <citation type="journal article" date="2020" name="bioRxiv">
        <title>Comparative genomics of Chlamydomonas.</title>
        <authorList>
            <person name="Craig R.J."/>
            <person name="Hasan A.R."/>
            <person name="Ness R.W."/>
            <person name="Keightley P.D."/>
        </authorList>
    </citation>
    <scope>NUCLEOTIDE SEQUENCE</scope>
    <source>
        <strain evidence="2">CCAP 11/70</strain>
    </source>
</reference>
<comment type="caution">
    <text evidence="2">The sequence shown here is derived from an EMBL/GenBank/DDBJ whole genome shotgun (WGS) entry which is preliminary data.</text>
</comment>
<feature type="region of interest" description="Disordered" evidence="1">
    <location>
        <begin position="127"/>
        <end position="161"/>
    </location>
</feature>
<evidence type="ECO:0000313" key="2">
    <source>
        <dbReference type="EMBL" id="KAG2486700.1"/>
    </source>
</evidence>
<dbReference type="EMBL" id="JAEHOE010000108">
    <property type="protein sequence ID" value="KAG2486700.1"/>
    <property type="molecule type" value="Genomic_DNA"/>
</dbReference>
<evidence type="ECO:0000313" key="3">
    <source>
        <dbReference type="Proteomes" id="UP000612055"/>
    </source>
</evidence>
<name>A0A836BRZ5_9CHLO</name>
<organism evidence="2 3">
    <name type="scientific">Edaphochlamys debaryana</name>
    <dbReference type="NCBI Taxonomy" id="47281"/>
    <lineage>
        <taxon>Eukaryota</taxon>
        <taxon>Viridiplantae</taxon>
        <taxon>Chlorophyta</taxon>
        <taxon>core chlorophytes</taxon>
        <taxon>Chlorophyceae</taxon>
        <taxon>CS clade</taxon>
        <taxon>Chlamydomonadales</taxon>
        <taxon>Chlamydomonadales incertae sedis</taxon>
        <taxon>Edaphochlamys</taxon>
    </lineage>
</organism>
<dbReference type="OrthoDB" id="548270at2759"/>
<dbReference type="Proteomes" id="UP000612055">
    <property type="component" value="Unassembled WGS sequence"/>
</dbReference>